<dbReference type="SUPFAM" id="SSF116734">
    <property type="entry name" value="DNA methylase specificity domain"/>
    <property type="match status" value="1"/>
</dbReference>
<dbReference type="CDD" id="cd17273">
    <property type="entry name" value="RMtype1_S_EcoJA69PI-TRD1-CR1_like"/>
    <property type="match status" value="1"/>
</dbReference>
<dbReference type="GO" id="GO:0009307">
    <property type="term" value="P:DNA restriction-modification system"/>
    <property type="evidence" value="ECO:0007669"/>
    <property type="project" value="UniProtKB-KW"/>
</dbReference>
<dbReference type="InterPro" id="IPR000055">
    <property type="entry name" value="Restrct_endonuc_typeI_TRD"/>
</dbReference>
<dbReference type="Pfam" id="PF01420">
    <property type="entry name" value="Methylase_S"/>
    <property type="match status" value="1"/>
</dbReference>
<gene>
    <name evidence="5" type="ORF">F3059_04065</name>
</gene>
<comment type="caution">
    <text evidence="5">The sequence shown here is derived from an EMBL/GenBank/DDBJ whole genome shotgun (WGS) entry which is preliminary data.</text>
</comment>
<proteinExistence type="inferred from homology"/>
<keyword evidence="6" id="KW-1185">Reference proteome</keyword>
<dbReference type="RefSeq" id="WP_151166756.1">
    <property type="nucleotide sequence ID" value="NZ_WACR01000003.1"/>
</dbReference>
<name>A0A6N6M8P8_9FLAO</name>
<organism evidence="5 6">
    <name type="scientific">Salibacter halophilus</name>
    <dbReference type="NCBI Taxonomy" id="1803916"/>
    <lineage>
        <taxon>Bacteria</taxon>
        <taxon>Pseudomonadati</taxon>
        <taxon>Bacteroidota</taxon>
        <taxon>Flavobacteriia</taxon>
        <taxon>Flavobacteriales</taxon>
        <taxon>Salibacteraceae</taxon>
        <taxon>Salibacter</taxon>
    </lineage>
</organism>
<keyword evidence="3" id="KW-0238">DNA-binding</keyword>
<dbReference type="EMBL" id="WACR01000003">
    <property type="protein sequence ID" value="KAB1065134.1"/>
    <property type="molecule type" value="Genomic_DNA"/>
</dbReference>
<comment type="similarity">
    <text evidence="1">Belongs to the type-I restriction system S methylase family.</text>
</comment>
<dbReference type="PANTHER" id="PTHR30408:SF12">
    <property type="entry name" value="TYPE I RESTRICTION ENZYME MJAVIII SPECIFICITY SUBUNIT"/>
    <property type="match status" value="1"/>
</dbReference>
<reference evidence="5 6" key="1">
    <citation type="submission" date="2019-09" db="EMBL/GenBank/DDBJ databases">
        <title>Genomes of Cryomorphaceae.</title>
        <authorList>
            <person name="Bowman J.P."/>
        </authorList>
    </citation>
    <scope>NUCLEOTIDE SEQUENCE [LARGE SCALE GENOMIC DNA]</scope>
    <source>
        <strain evidence="5 6">KCTC 52047</strain>
    </source>
</reference>
<dbReference type="Proteomes" id="UP000435357">
    <property type="component" value="Unassembled WGS sequence"/>
</dbReference>
<dbReference type="InterPro" id="IPR052021">
    <property type="entry name" value="Type-I_RS_S_subunit"/>
</dbReference>
<accession>A0A6N6M8P8</accession>
<evidence type="ECO:0000256" key="1">
    <source>
        <dbReference type="ARBA" id="ARBA00010923"/>
    </source>
</evidence>
<keyword evidence="5" id="KW-0255">Endonuclease</keyword>
<dbReference type="GO" id="GO:0004519">
    <property type="term" value="F:endonuclease activity"/>
    <property type="evidence" value="ECO:0007669"/>
    <property type="project" value="UniProtKB-KW"/>
</dbReference>
<evidence type="ECO:0000313" key="5">
    <source>
        <dbReference type="EMBL" id="KAB1065134.1"/>
    </source>
</evidence>
<evidence type="ECO:0000259" key="4">
    <source>
        <dbReference type="Pfam" id="PF01420"/>
    </source>
</evidence>
<dbReference type="PANTHER" id="PTHR30408">
    <property type="entry name" value="TYPE-1 RESTRICTION ENZYME ECOKI SPECIFICITY PROTEIN"/>
    <property type="match status" value="1"/>
</dbReference>
<dbReference type="OrthoDB" id="9816225at2"/>
<sequence>MAEPYLPNKQNWPVYDLSPSTKGIIASVDSGGTPSTRNKDYWEGDIPWLTPKELSDNAQLYVSTTERKISELGLSKSAAKLMPAGSVLLTKRAPVGLVAVNTTPMATNQGFLNFQVNSKIRPLYLAYWLKANTKYLHAIANGSTYDELYKGDLFEFQVAVPSLSTQDHIINILKALQFQVKLAVPLEMFHSSPEELNELRDQNRKLEQLLDKITLLLLSGAINVNQPIEPLKV</sequence>
<keyword evidence="5" id="KW-0540">Nuclease</keyword>
<evidence type="ECO:0000256" key="2">
    <source>
        <dbReference type="ARBA" id="ARBA00022747"/>
    </source>
</evidence>
<evidence type="ECO:0000313" key="6">
    <source>
        <dbReference type="Proteomes" id="UP000435357"/>
    </source>
</evidence>
<dbReference type="Gene3D" id="3.90.220.20">
    <property type="entry name" value="DNA methylase specificity domains"/>
    <property type="match status" value="1"/>
</dbReference>
<evidence type="ECO:0000256" key="3">
    <source>
        <dbReference type="ARBA" id="ARBA00023125"/>
    </source>
</evidence>
<keyword evidence="2" id="KW-0680">Restriction system</keyword>
<feature type="domain" description="Type I restriction modification DNA specificity" evidence="4">
    <location>
        <begin position="25"/>
        <end position="177"/>
    </location>
</feature>
<dbReference type="GO" id="GO:0003677">
    <property type="term" value="F:DNA binding"/>
    <property type="evidence" value="ECO:0007669"/>
    <property type="project" value="UniProtKB-KW"/>
</dbReference>
<dbReference type="InterPro" id="IPR044946">
    <property type="entry name" value="Restrct_endonuc_typeI_TRD_sf"/>
</dbReference>
<protein>
    <submittedName>
        <fullName evidence="5">Restriction endonuclease subunit S</fullName>
    </submittedName>
</protein>
<keyword evidence="5" id="KW-0378">Hydrolase</keyword>
<dbReference type="AlphaFoldDB" id="A0A6N6M8P8"/>